<protein>
    <submittedName>
        <fullName evidence="1">YolD-like family protein</fullName>
    </submittedName>
</protein>
<dbReference type="InterPro" id="IPR014962">
    <property type="entry name" value="YolD"/>
</dbReference>
<gene>
    <name evidence="1" type="ORF">DKZ56_04370</name>
</gene>
<accession>A0A4P6URF3</accession>
<sequence length="153" mass="18401">MLCAPNGGRLLCFEPFLIRRQERRLRGRNFWAAIKNKKVLLCIEVRKMIRDRGNIKWNAMMLPEHVKMLREWREKDEREEKPVLDEWALQDLNEQLLIAYQNHYEVELKIWKKDRTSKETGKIAVLDNKRRICILEDGRSFPFESIYGATILE</sequence>
<evidence type="ECO:0000313" key="2">
    <source>
        <dbReference type="Proteomes" id="UP000291151"/>
    </source>
</evidence>
<reference evidence="1 2" key="1">
    <citation type="submission" date="2019-02" db="EMBL/GenBank/DDBJ databases">
        <title>Ureibacillus thermophilus.</title>
        <authorList>
            <person name="Sunny J.S."/>
            <person name="Natarajan A."/>
            <person name="Saleena L.M."/>
        </authorList>
    </citation>
    <scope>NUCLEOTIDE SEQUENCE [LARGE SCALE GENOMIC DNA]</scope>
    <source>
        <strain evidence="1 2">LM102</strain>
    </source>
</reference>
<proteinExistence type="predicted"/>
<name>A0A4P6URF3_9BACL</name>
<organism evidence="1 2">
    <name type="scientific">Ureibacillus thermophilus</name>
    <dbReference type="NCBI Taxonomy" id="367743"/>
    <lineage>
        <taxon>Bacteria</taxon>
        <taxon>Bacillati</taxon>
        <taxon>Bacillota</taxon>
        <taxon>Bacilli</taxon>
        <taxon>Bacillales</taxon>
        <taxon>Caryophanaceae</taxon>
        <taxon>Ureibacillus</taxon>
    </lineage>
</organism>
<dbReference type="Pfam" id="PF08863">
    <property type="entry name" value="YolD"/>
    <property type="match status" value="1"/>
</dbReference>
<dbReference type="EMBL" id="CP036528">
    <property type="protein sequence ID" value="QBK25157.1"/>
    <property type="molecule type" value="Genomic_DNA"/>
</dbReference>
<evidence type="ECO:0000313" key="1">
    <source>
        <dbReference type="EMBL" id="QBK25157.1"/>
    </source>
</evidence>
<keyword evidence="2" id="KW-1185">Reference proteome</keyword>
<dbReference type="KEGG" id="uth:DKZ56_04370"/>
<dbReference type="Proteomes" id="UP000291151">
    <property type="component" value="Chromosome"/>
</dbReference>
<dbReference type="AlphaFoldDB" id="A0A4P6URF3"/>